<dbReference type="Pfam" id="PF06031">
    <property type="entry name" value="SERTA"/>
    <property type="match status" value="1"/>
</dbReference>
<dbReference type="PANTHER" id="PTHR16277">
    <property type="entry name" value="CELL DIVISION CYCLE ASSOCIATED PROTEIN 4/SERTA DOMAIN-CONTAINING PROTEIN 2"/>
    <property type="match status" value="1"/>
</dbReference>
<dbReference type="AlphaFoldDB" id="A0A834IQ82"/>
<dbReference type="InterPro" id="IPR052262">
    <property type="entry name" value="E2F-SERTA_domain_protein"/>
</dbReference>
<gene>
    <name evidence="3" type="ORF">GWI33_003591</name>
</gene>
<reference evidence="3" key="1">
    <citation type="submission" date="2020-08" db="EMBL/GenBank/DDBJ databases">
        <title>Genome sequencing and assembly of the red palm weevil Rhynchophorus ferrugineus.</title>
        <authorList>
            <person name="Dias G.B."/>
            <person name="Bergman C.M."/>
            <person name="Manee M."/>
        </authorList>
    </citation>
    <scope>NUCLEOTIDE SEQUENCE</scope>
    <source>
        <strain evidence="3">AA-2017</strain>
        <tissue evidence="3">Whole larva</tissue>
    </source>
</reference>
<dbReference type="OrthoDB" id="5976204at2759"/>
<protein>
    <recommendedName>
        <fullName evidence="2">SERTA domain-containing protein</fullName>
    </recommendedName>
</protein>
<evidence type="ECO:0000313" key="4">
    <source>
        <dbReference type="Proteomes" id="UP000625711"/>
    </source>
</evidence>
<dbReference type="EMBL" id="JAACXV010000204">
    <property type="protein sequence ID" value="KAF7282025.1"/>
    <property type="molecule type" value="Genomic_DNA"/>
</dbReference>
<evidence type="ECO:0000313" key="3">
    <source>
        <dbReference type="EMBL" id="KAF7282025.1"/>
    </source>
</evidence>
<evidence type="ECO:0000259" key="2">
    <source>
        <dbReference type="PROSITE" id="PS51053"/>
    </source>
</evidence>
<dbReference type="Proteomes" id="UP000625711">
    <property type="component" value="Unassembled WGS sequence"/>
</dbReference>
<dbReference type="InterPro" id="IPR009263">
    <property type="entry name" value="SERTA_dom"/>
</dbReference>
<keyword evidence="4" id="KW-1185">Reference proteome</keyword>
<comment type="caution">
    <text evidence="3">The sequence shown here is derived from an EMBL/GenBank/DDBJ whole genome shotgun (WGS) entry which is preliminary data.</text>
</comment>
<feature type="domain" description="SERTA" evidence="2">
    <location>
        <begin position="47"/>
        <end position="93"/>
    </location>
</feature>
<organism evidence="3 4">
    <name type="scientific">Rhynchophorus ferrugineus</name>
    <name type="common">Red palm weevil</name>
    <name type="synonym">Curculio ferrugineus</name>
    <dbReference type="NCBI Taxonomy" id="354439"/>
    <lineage>
        <taxon>Eukaryota</taxon>
        <taxon>Metazoa</taxon>
        <taxon>Ecdysozoa</taxon>
        <taxon>Arthropoda</taxon>
        <taxon>Hexapoda</taxon>
        <taxon>Insecta</taxon>
        <taxon>Pterygota</taxon>
        <taxon>Neoptera</taxon>
        <taxon>Endopterygota</taxon>
        <taxon>Coleoptera</taxon>
        <taxon>Polyphaga</taxon>
        <taxon>Cucujiformia</taxon>
        <taxon>Curculionidae</taxon>
        <taxon>Dryophthorinae</taxon>
        <taxon>Rhynchophorus</taxon>
    </lineage>
</organism>
<dbReference type="GO" id="GO:0005634">
    <property type="term" value="C:nucleus"/>
    <property type="evidence" value="ECO:0007669"/>
    <property type="project" value="TreeGrafter"/>
</dbReference>
<sequence length="280" mass="31531">MRTPQIVDPLADPMDDCDDIFGPPRSYPTGYCSPRNRPSMISAKYKQKEERRKVLKISLNKLKKIDDPEASLCRSVLINNTMKRLQKENRDEKLQRQQLSYPSYDSDSFVKGDIGRQEKMSAEEDRVNAEDVSVSSPQIEDLIIETDFHAKLEEEINNVSRFAVESVTAGSGVKRSFDDLDECDVLSQFYLPPTPRMLTGLDEDEDVDVVNDDPLVKRLKLEDAIAPDSTYSLNNNLPSTARFTASVMDADTSSFSCGHASLFSELQSTVYHSLITSLET</sequence>
<accession>A0A834IQ82</accession>
<feature type="region of interest" description="Disordered" evidence="1">
    <location>
        <begin position="1"/>
        <end position="39"/>
    </location>
</feature>
<name>A0A834IQ82_RHYFE</name>
<evidence type="ECO:0000256" key="1">
    <source>
        <dbReference type="SAM" id="MobiDB-lite"/>
    </source>
</evidence>
<dbReference type="PROSITE" id="PS51053">
    <property type="entry name" value="SERTA"/>
    <property type="match status" value="1"/>
</dbReference>
<proteinExistence type="predicted"/>
<dbReference type="PANTHER" id="PTHR16277:SF7">
    <property type="entry name" value="RE12330P"/>
    <property type="match status" value="1"/>
</dbReference>